<dbReference type="OrthoDB" id="1448779at2"/>
<evidence type="ECO:0000256" key="1">
    <source>
        <dbReference type="SAM" id="Phobius"/>
    </source>
</evidence>
<organism evidence="2 3">
    <name type="scientific">Aequorivita antarctica</name>
    <dbReference type="NCBI Taxonomy" id="153266"/>
    <lineage>
        <taxon>Bacteria</taxon>
        <taxon>Pseudomonadati</taxon>
        <taxon>Bacteroidota</taxon>
        <taxon>Flavobacteriia</taxon>
        <taxon>Flavobacteriales</taxon>
        <taxon>Flavobacteriaceae</taxon>
        <taxon>Aequorivita</taxon>
    </lineage>
</organism>
<dbReference type="RefSeq" id="WP_111845515.1">
    <property type="nucleotide sequence ID" value="NZ_UEGI01000019.1"/>
</dbReference>
<proteinExistence type="predicted"/>
<comment type="caution">
    <text evidence="2">The sequence shown here is derived from an EMBL/GenBank/DDBJ whole genome shotgun (WGS) entry which is preliminary data.</text>
</comment>
<gene>
    <name evidence="2" type="ORF">ESU54_15905</name>
</gene>
<reference evidence="2 3" key="1">
    <citation type="submission" date="2019-08" db="EMBL/GenBank/DDBJ databases">
        <title>Genome of Aequorivita antarctica SW49 (type strain).</title>
        <authorList>
            <person name="Bowman J.P."/>
        </authorList>
    </citation>
    <scope>NUCLEOTIDE SEQUENCE [LARGE SCALE GENOMIC DNA]</scope>
    <source>
        <strain evidence="2 3">SW49</strain>
    </source>
</reference>
<name>A0A5C6YX40_9FLAO</name>
<feature type="transmembrane region" description="Helical" evidence="1">
    <location>
        <begin position="85"/>
        <end position="103"/>
    </location>
</feature>
<accession>A0A5C6YX40</accession>
<evidence type="ECO:0000313" key="2">
    <source>
        <dbReference type="EMBL" id="TXD71616.1"/>
    </source>
</evidence>
<evidence type="ECO:0000313" key="3">
    <source>
        <dbReference type="Proteomes" id="UP000321497"/>
    </source>
</evidence>
<keyword evidence="1" id="KW-0472">Membrane</keyword>
<dbReference type="EMBL" id="VORT01000015">
    <property type="protein sequence ID" value="TXD71616.1"/>
    <property type="molecule type" value="Genomic_DNA"/>
</dbReference>
<keyword evidence="3" id="KW-1185">Reference proteome</keyword>
<keyword evidence="1" id="KW-0812">Transmembrane</keyword>
<dbReference type="Proteomes" id="UP000321497">
    <property type="component" value="Unassembled WGS sequence"/>
</dbReference>
<sequence length="109" mass="13235">MRCTSILTDSENKKYIGKEYTEYPYDNNFKVFKSRSENEMDWANEADNALNTSEWFGAILRYGFYFGKRKFNTFYNQKQLKKNALVGYLFQLILIVLFFYALYQYSRHY</sequence>
<keyword evidence="1" id="KW-1133">Transmembrane helix</keyword>
<protein>
    <submittedName>
        <fullName evidence="2">Uncharacterized protein</fullName>
    </submittedName>
</protein>
<dbReference type="AlphaFoldDB" id="A0A5C6YX40"/>